<dbReference type="AlphaFoldDB" id="A0A1N6QTL3"/>
<dbReference type="EMBL" id="FTNC01000002">
    <property type="protein sequence ID" value="SIQ19878.1"/>
    <property type="molecule type" value="Genomic_DNA"/>
</dbReference>
<proteinExistence type="predicted"/>
<dbReference type="NCBIfam" id="NF011927">
    <property type="entry name" value="PRK15398.1"/>
    <property type="match status" value="1"/>
</dbReference>
<dbReference type="Proteomes" id="UP000185669">
    <property type="component" value="Unassembled WGS sequence"/>
</dbReference>
<dbReference type="InterPro" id="IPR016162">
    <property type="entry name" value="Ald_DH_N"/>
</dbReference>
<dbReference type="PANTHER" id="PTHR11699">
    <property type="entry name" value="ALDEHYDE DEHYDROGENASE-RELATED"/>
    <property type="match status" value="1"/>
</dbReference>
<dbReference type="SUPFAM" id="SSF53720">
    <property type="entry name" value="ALDH-like"/>
    <property type="match status" value="1"/>
</dbReference>
<accession>A0A1N6QTL3</accession>
<sequence>MAVDENKIASIVKTVLENIEKKGTAQTQIAEGKRGIFSDLDSAVGAAVKAQKKYKQMKKEQRADLIEAVRNISVENSERLAKMAVDITGLGRWQDKKQKIINSATLTPGLEDIKTEVLDGDEGLSLIEKVPVGFVVLIAPTTHPIAQIVNHAICMLAAGNSTFICPHPRAQEVTREIIRLINDAIEKAGGPKNLVVALDKVSLEIVQTVVKHPETDMIMAAGGPSVVEMALTSGKKAIAAGPGNPPVLVDDSADIAQAAKDIINGAVFDNNILCIAEKEIFAVNSIADQLLKELANNDFYILRGEEINKVTDLVVKDPEHVNPDYVGKDAAVILNDAGINVPDNIRGAVMDVDFDHPLVMIEQMLPVLPLVRVNDFAEGLEKSLTAEQHFGHTAMLHSNQLDRIAEFSRKMEVTISVINGPSYAGLDVEGDSNYTHSIAEPTFEGICTPKNYTREIRTSICGGIQFSY</sequence>
<feature type="domain" description="Aldehyde dehydrogenase" evidence="2">
    <location>
        <begin position="25"/>
        <end position="422"/>
    </location>
</feature>
<dbReference type="GO" id="GO:0016620">
    <property type="term" value="F:oxidoreductase activity, acting on the aldehyde or oxo group of donors, NAD or NADP as acceptor"/>
    <property type="evidence" value="ECO:0007669"/>
    <property type="project" value="InterPro"/>
</dbReference>
<organism evidence="3 4">
    <name type="scientific">Halanaerobium kushneri</name>
    <dbReference type="NCBI Taxonomy" id="56779"/>
    <lineage>
        <taxon>Bacteria</taxon>
        <taxon>Bacillati</taxon>
        <taxon>Bacillota</taxon>
        <taxon>Clostridia</taxon>
        <taxon>Halanaerobiales</taxon>
        <taxon>Halanaerobiaceae</taxon>
        <taxon>Halanaerobium</taxon>
    </lineage>
</organism>
<dbReference type="InterPro" id="IPR016161">
    <property type="entry name" value="Ald_DH/histidinol_DH"/>
</dbReference>
<dbReference type="OrthoDB" id="9804734at2"/>
<dbReference type="InterPro" id="IPR015590">
    <property type="entry name" value="Aldehyde_DH_dom"/>
</dbReference>
<keyword evidence="1" id="KW-0560">Oxidoreductase</keyword>
<evidence type="ECO:0000313" key="3">
    <source>
        <dbReference type="EMBL" id="SIQ19878.1"/>
    </source>
</evidence>
<dbReference type="Gene3D" id="3.40.605.10">
    <property type="entry name" value="Aldehyde Dehydrogenase, Chain A, domain 1"/>
    <property type="match status" value="1"/>
</dbReference>
<keyword evidence="4" id="KW-1185">Reference proteome</keyword>
<reference evidence="4" key="1">
    <citation type="submission" date="2017-01" db="EMBL/GenBank/DDBJ databases">
        <authorList>
            <person name="Varghese N."/>
            <person name="Submissions S."/>
        </authorList>
    </citation>
    <scope>NUCLEOTIDE SEQUENCE [LARGE SCALE GENOMIC DNA]</scope>
    <source>
        <strain evidence="4">ATCC 700103</strain>
    </source>
</reference>
<dbReference type="Gene3D" id="3.40.309.10">
    <property type="entry name" value="Aldehyde Dehydrogenase, Chain A, domain 2"/>
    <property type="match status" value="1"/>
</dbReference>
<dbReference type="Pfam" id="PF00171">
    <property type="entry name" value="Aldedh"/>
    <property type="match status" value="1"/>
</dbReference>
<evidence type="ECO:0000259" key="2">
    <source>
        <dbReference type="Pfam" id="PF00171"/>
    </source>
</evidence>
<dbReference type="STRING" id="56779.SAMN05421834_10260"/>
<evidence type="ECO:0000313" key="4">
    <source>
        <dbReference type="Proteomes" id="UP000185669"/>
    </source>
</evidence>
<gene>
    <name evidence="3" type="ORF">SAMN05421834_10260</name>
</gene>
<evidence type="ECO:0000256" key="1">
    <source>
        <dbReference type="ARBA" id="ARBA00023002"/>
    </source>
</evidence>
<protein>
    <submittedName>
        <fullName evidence="3">Propionaldehyde dehydrogenase</fullName>
    </submittedName>
</protein>
<dbReference type="InterPro" id="IPR016163">
    <property type="entry name" value="Ald_DH_C"/>
</dbReference>
<name>A0A1N6QTL3_9FIRM</name>
<dbReference type="RefSeq" id="WP_076543735.1">
    <property type="nucleotide sequence ID" value="NZ_FTNC01000002.1"/>
</dbReference>